<dbReference type="CDD" id="cd03319">
    <property type="entry name" value="L-Ala-DL-Glu_epimerase"/>
    <property type="match status" value="1"/>
</dbReference>
<feature type="binding site" evidence="6">
    <location>
        <position position="220"/>
    </location>
    <ligand>
        <name>Mg(2+)</name>
        <dbReference type="ChEBI" id="CHEBI:18420"/>
    </ligand>
</feature>
<evidence type="ECO:0000256" key="4">
    <source>
        <dbReference type="ARBA" id="ARBA00023235"/>
    </source>
</evidence>
<dbReference type="EMBL" id="AP025523">
    <property type="protein sequence ID" value="BDE08179.1"/>
    <property type="molecule type" value="Genomic_DNA"/>
</dbReference>
<dbReference type="PANTHER" id="PTHR48080">
    <property type="entry name" value="D-GALACTONATE DEHYDRATASE-RELATED"/>
    <property type="match status" value="1"/>
</dbReference>
<evidence type="ECO:0000313" key="11">
    <source>
        <dbReference type="Proteomes" id="UP001317532"/>
    </source>
</evidence>
<dbReference type="AlphaFoldDB" id="A0AAN1XZF3"/>
<dbReference type="Gene3D" id="3.20.20.120">
    <property type="entry name" value="Enolase-like C-terminal domain"/>
    <property type="match status" value="1"/>
</dbReference>
<dbReference type="SFLD" id="SFLDG00180">
    <property type="entry name" value="muconate_cycloisomerase"/>
    <property type="match status" value="1"/>
</dbReference>
<dbReference type="InterPro" id="IPR036849">
    <property type="entry name" value="Enolase-like_C_sf"/>
</dbReference>
<protein>
    <recommendedName>
        <fullName evidence="7">Dipeptide epimerase</fullName>
        <ecNumber evidence="7">5.1.1.-</ecNumber>
    </recommendedName>
</protein>
<evidence type="ECO:0000259" key="9">
    <source>
        <dbReference type="SMART" id="SM00922"/>
    </source>
</evidence>
<proteinExistence type="inferred from homology"/>
<dbReference type="KEGG" id="vab:WPS_34550"/>
<evidence type="ECO:0000256" key="3">
    <source>
        <dbReference type="ARBA" id="ARBA00022842"/>
    </source>
</evidence>
<dbReference type="EC" id="5.1.1.-" evidence="7"/>
<keyword evidence="11" id="KW-1185">Reference proteome</keyword>
<dbReference type="PANTHER" id="PTHR48080:SF3">
    <property type="entry name" value="ENOLASE SUPERFAMILY MEMBER DDB_G0284701"/>
    <property type="match status" value="1"/>
</dbReference>
<feature type="domain" description="Mandelate racemase/muconate lactonizing enzyme C-terminal" evidence="9">
    <location>
        <begin position="151"/>
        <end position="241"/>
    </location>
</feature>
<evidence type="ECO:0000256" key="2">
    <source>
        <dbReference type="ARBA" id="ARBA00022723"/>
    </source>
</evidence>
<comment type="cofactor">
    <cofactor evidence="6 7">
        <name>Mg(2+)</name>
        <dbReference type="ChEBI" id="CHEBI:18420"/>
    </cofactor>
    <text evidence="6 7">Binds 1 Mg(2+) ion per subunit.</text>
</comment>
<keyword evidence="4 7" id="KW-0413">Isomerase</keyword>
<evidence type="ECO:0000256" key="8">
    <source>
        <dbReference type="SAM" id="MobiDB-lite"/>
    </source>
</evidence>
<dbReference type="SMART" id="SM00922">
    <property type="entry name" value="MR_MLE"/>
    <property type="match status" value="1"/>
</dbReference>
<reference evidence="10 11" key="1">
    <citation type="journal article" date="2022" name="ISME Commun">
        <title>Vulcanimicrobium alpinus gen. nov. sp. nov., the first cultivated representative of the candidate phylum 'Eremiobacterota', is a metabolically versatile aerobic anoxygenic phototroph.</title>
        <authorList>
            <person name="Yabe S."/>
            <person name="Muto K."/>
            <person name="Abe K."/>
            <person name="Yokota A."/>
            <person name="Staudigel H."/>
            <person name="Tebo B.M."/>
        </authorList>
    </citation>
    <scope>NUCLEOTIDE SEQUENCE [LARGE SCALE GENOMIC DNA]</scope>
    <source>
        <strain evidence="10 11">WC8-2</strain>
    </source>
</reference>
<feature type="binding site" evidence="6">
    <location>
        <position position="245"/>
    </location>
    <ligand>
        <name>Mg(2+)</name>
        <dbReference type="ChEBI" id="CHEBI:18420"/>
    </ligand>
</feature>
<feature type="active site" description="Proton acceptor; specific for (R)-substrate epimerization" evidence="5">
    <location>
        <position position="170"/>
    </location>
</feature>
<dbReference type="Gene3D" id="3.30.390.10">
    <property type="entry name" value="Enolase-like, N-terminal domain"/>
    <property type="match status" value="1"/>
</dbReference>
<dbReference type="Proteomes" id="UP001317532">
    <property type="component" value="Chromosome"/>
</dbReference>
<keyword evidence="2 6" id="KW-0479">Metal-binding</keyword>
<evidence type="ECO:0000256" key="6">
    <source>
        <dbReference type="PIRSR" id="PIRSR634603-3"/>
    </source>
</evidence>
<dbReference type="InterPro" id="IPR013342">
    <property type="entry name" value="Mandelate_racemase_C"/>
</dbReference>
<dbReference type="InterPro" id="IPR029017">
    <property type="entry name" value="Enolase-like_N"/>
</dbReference>
<dbReference type="Pfam" id="PF13378">
    <property type="entry name" value="MR_MLE_C"/>
    <property type="match status" value="1"/>
</dbReference>
<organism evidence="10 11">
    <name type="scientific">Vulcanimicrobium alpinum</name>
    <dbReference type="NCBI Taxonomy" id="3016050"/>
    <lineage>
        <taxon>Bacteria</taxon>
        <taxon>Bacillati</taxon>
        <taxon>Vulcanimicrobiota</taxon>
        <taxon>Vulcanimicrobiia</taxon>
        <taxon>Vulcanimicrobiales</taxon>
        <taxon>Vulcanimicrobiaceae</taxon>
        <taxon>Vulcanimicrobium</taxon>
    </lineage>
</organism>
<accession>A0AAN1XZF3</accession>
<dbReference type="InterPro" id="IPR034593">
    <property type="entry name" value="DgoD-like"/>
</dbReference>
<dbReference type="InterPro" id="IPR029065">
    <property type="entry name" value="Enolase_C-like"/>
</dbReference>
<name>A0AAN1XZF3_UNVUL</name>
<dbReference type="SUPFAM" id="SSF51604">
    <property type="entry name" value="Enolase C-terminal domain-like"/>
    <property type="match status" value="1"/>
</dbReference>
<keyword evidence="3 6" id="KW-0460">Magnesium</keyword>
<evidence type="ECO:0000256" key="7">
    <source>
        <dbReference type="RuleBase" id="RU366006"/>
    </source>
</evidence>
<evidence type="ECO:0000256" key="1">
    <source>
        <dbReference type="ARBA" id="ARBA00008031"/>
    </source>
</evidence>
<dbReference type="SFLD" id="SFLDS00001">
    <property type="entry name" value="Enolase"/>
    <property type="match status" value="1"/>
</dbReference>
<dbReference type="GO" id="GO:0046872">
    <property type="term" value="F:metal ion binding"/>
    <property type="evidence" value="ECO:0007669"/>
    <property type="project" value="UniProtKB-KW"/>
</dbReference>
<feature type="region of interest" description="Disordered" evidence="8">
    <location>
        <begin position="344"/>
        <end position="363"/>
    </location>
</feature>
<dbReference type="InterPro" id="IPR034603">
    <property type="entry name" value="Dipeptide_epimerase"/>
</dbReference>
<comment type="similarity">
    <text evidence="1 7">Belongs to the mandelate racemase/muconate lactonizing enzyme family.</text>
</comment>
<dbReference type="SUPFAM" id="SSF54826">
    <property type="entry name" value="Enolase N-terminal domain-like"/>
    <property type="match status" value="1"/>
</dbReference>
<feature type="active site" description="Proton acceptor; specific for (S)-substrate epimerization" evidence="5">
    <location>
        <position position="267"/>
    </location>
</feature>
<gene>
    <name evidence="10" type="ORF">WPS_34550</name>
</gene>
<evidence type="ECO:0000256" key="5">
    <source>
        <dbReference type="PIRSR" id="PIRSR634603-1"/>
    </source>
</evidence>
<evidence type="ECO:0000313" key="10">
    <source>
        <dbReference type="EMBL" id="BDE08179.1"/>
    </source>
</evidence>
<dbReference type="GO" id="GO:0016855">
    <property type="term" value="F:racemase and epimerase activity, acting on amino acids and derivatives"/>
    <property type="evidence" value="ECO:0007669"/>
    <property type="project" value="UniProtKB-UniRule"/>
</dbReference>
<feature type="binding site" evidence="6">
    <location>
        <position position="194"/>
    </location>
    <ligand>
        <name>Mg(2+)</name>
        <dbReference type="ChEBI" id="CHEBI:18420"/>
    </ligand>
</feature>
<sequence length="363" mass="39457">MGHLRAWTPQGPPTVERERLQVPAISLSVEPLDLPLKHTFTIARSSESVAHSVLLRLHWNGIDALGESAPIERYRESVQSVTAGLSGLRLGDDPYALERLLHGLPPAQMCALDIALHDCISKDVDRPLWRLLGVDPAQTPRTSFTIGISDLDETLAKVREVGTHPVLKVKLGKGAEIETVAAIRSIYAGTIRIDANEGWTPEQTVELLCELARFEIEFCEQPIPAGSPEKLRWIRERSPIPIVTDEDSKDARDLPALLGCVDGINVKLVKCGGIRGALAMIHTARAMGFKIMLGCMVESQILATAAAHLSPLVDWADLDGPFLTARDPFTGITYDDGKIVLPDGPGLGVRPRQPQDDLAGAVR</sequence>